<keyword evidence="1" id="KW-0812">Transmembrane</keyword>
<dbReference type="EMBL" id="UINC01060314">
    <property type="protein sequence ID" value="SVB84694.1"/>
    <property type="molecule type" value="Genomic_DNA"/>
</dbReference>
<feature type="non-terminal residue" evidence="2">
    <location>
        <position position="1"/>
    </location>
</feature>
<protein>
    <recommendedName>
        <fullName evidence="3">Acriflavin resistance protein</fullName>
    </recommendedName>
</protein>
<dbReference type="Gene3D" id="3.30.70.1440">
    <property type="entry name" value="Multidrug efflux transporter AcrB pore domain"/>
    <property type="match status" value="1"/>
</dbReference>
<feature type="transmembrane region" description="Helical" evidence="1">
    <location>
        <begin position="208"/>
        <end position="227"/>
    </location>
</feature>
<feature type="transmembrane region" description="Helical" evidence="1">
    <location>
        <begin position="176"/>
        <end position="201"/>
    </location>
</feature>
<gene>
    <name evidence="2" type="ORF">METZ01_LOCUS237548</name>
</gene>
<dbReference type="Pfam" id="PF00873">
    <property type="entry name" value="ACR_tran"/>
    <property type="match status" value="1"/>
</dbReference>
<name>A0A382HBI2_9ZZZZ</name>
<reference evidence="2" key="1">
    <citation type="submission" date="2018-05" db="EMBL/GenBank/DDBJ databases">
        <authorList>
            <person name="Lanie J.A."/>
            <person name="Ng W.-L."/>
            <person name="Kazmierczak K.M."/>
            <person name="Andrzejewski T.M."/>
            <person name="Davidsen T.M."/>
            <person name="Wayne K.J."/>
            <person name="Tettelin H."/>
            <person name="Glass J.I."/>
            <person name="Rusch D."/>
            <person name="Podicherti R."/>
            <person name="Tsui H.-C.T."/>
            <person name="Winkler M.E."/>
        </authorList>
    </citation>
    <scope>NUCLEOTIDE SEQUENCE</scope>
</reference>
<dbReference type="InterPro" id="IPR001036">
    <property type="entry name" value="Acrflvin-R"/>
</dbReference>
<sequence length="228" mass="24759">VIPNRVYASEVGMTSREIGIAVNAMMDGALVDGYQFEGEEIDLTLRGDDDWFRTQDIGQLPLFTSGGRLVPLNSVADIVVTSGPEQINHIERFRAITIRVVPPEEMPLETALENIQSQIVDPLRQSGQLSPPYDLALSGTADDLRKTREALQWNFLLAVVITYLLMASLFESFLYPVVILLSVPPAMAGGILGLASVNALISLQPLDVLTMLGFVILIGVVVNAAILI</sequence>
<dbReference type="AlphaFoldDB" id="A0A382HBI2"/>
<dbReference type="SUPFAM" id="SSF82866">
    <property type="entry name" value="Multidrug efflux transporter AcrB transmembrane domain"/>
    <property type="match status" value="1"/>
</dbReference>
<keyword evidence="1" id="KW-0472">Membrane</keyword>
<dbReference type="InterPro" id="IPR027463">
    <property type="entry name" value="AcrB_DN_DC_subdom"/>
</dbReference>
<evidence type="ECO:0000313" key="2">
    <source>
        <dbReference type="EMBL" id="SVB84694.1"/>
    </source>
</evidence>
<evidence type="ECO:0008006" key="3">
    <source>
        <dbReference type="Google" id="ProtNLM"/>
    </source>
</evidence>
<dbReference type="GO" id="GO:0042910">
    <property type="term" value="F:xenobiotic transmembrane transporter activity"/>
    <property type="evidence" value="ECO:0007669"/>
    <property type="project" value="TreeGrafter"/>
</dbReference>
<dbReference type="PANTHER" id="PTHR32063:SF0">
    <property type="entry name" value="SWARMING MOTILITY PROTEIN SWRC"/>
    <property type="match status" value="1"/>
</dbReference>
<keyword evidence="1" id="KW-1133">Transmembrane helix</keyword>
<accession>A0A382HBI2</accession>
<dbReference type="SUPFAM" id="SSF82714">
    <property type="entry name" value="Multidrug efflux transporter AcrB TolC docking domain, DN and DC subdomains"/>
    <property type="match status" value="1"/>
</dbReference>
<proteinExistence type="predicted"/>
<evidence type="ECO:0000256" key="1">
    <source>
        <dbReference type="SAM" id="Phobius"/>
    </source>
</evidence>
<dbReference type="Gene3D" id="3.30.2090.10">
    <property type="entry name" value="Multidrug efflux transporter AcrB TolC docking domain, DN and DC subdomains"/>
    <property type="match status" value="1"/>
</dbReference>
<dbReference type="GO" id="GO:0005886">
    <property type="term" value="C:plasma membrane"/>
    <property type="evidence" value="ECO:0007669"/>
    <property type="project" value="TreeGrafter"/>
</dbReference>
<organism evidence="2">
    <name type="scientific">marine metagenome</name>
    <dbReference type="NCBI Taxonomy" id="408172"/>
    <lineage>
        <taxon>unclassified sequences</taxon>
        <taxon>metagenomes</taxon>
        <taxon>ecological metagenomes</taxon>
    </lineage>
</organism>
<dbReference type="Gene3D" id="1.20.1640.10">
    <property type="entry name" value="Multidrug efflux transporter AcrB transmembrane domain"/>
    <property type="match status" value="1"/>
</dbReference>
<dbReference type="PANTHER" id="PTHR32063">
    <property type="match status" value="1"/>
</dbReference>
<feature type="transmembrane region" description="Helical" evidence="1">
    <location>
        <begin position="153"/>
        <end position="170"/>
    </location>
</feature>
<feature type="non-terminal residue" evidence="2">
    <location>
        <position position="228"/>
    </location>
</feature>